<evidence type="ECO:0000256" key="1">
    <source>
        <dbReference type="SAM" id="MobiDB-lite"/>
    </source>
</evidence>
<evidence type="ECO:0000313" key="3">
    <source>
        <dbReference type="Proteomes" id="UP000054279"/>
    </source>
</evidence>
<keyword evidence="3" id="KW-1185">Reference proteome</keyword>
<dbReference type="Proteomes" id="UP000054279">
    <property type="component" value="Unassembled WGS sequence"/>
</dbReference>
<dbReference type="AlphaFoldDB" id="A0A0C9W4A9"/>
<sequence>MKKPAYKSKERLLKGLSAPTRAVSEPPSPVKKTAEPEVIDVDAEASSGESDIDPVITISQSKNRRREDCTSIKSFFTMVDKSNLDDVRFCLVCQAIQEVQPMHKVVQYGSTTGNSTLWKHILAHHPKSAAQLLKMESKEDV</sequence>
<evidence type="ECO:0000313" key="2">
    <source>
        <dbReference type="EMBL" id="KIJ46191.1"/>
    </source>
</evidence>
<protein>
    <submittedName>
        <fullName evidence="2">Unplaced genomic scaffold SPHSTscaffold_33, whole genome shotgun sequence</fullName>
    </submittedName>
</protein>
<dbReference type="EMBL" id="KN837108">
    <property type="protein sequence ID" value="KIJ46191.1"/>
    <property type="molecule type" value="Genomic_DNA"/>
</dbReference>
<dbReference type="HOGENOM" id="CLU_1826531_0_0_1"/>
<reference evidence="2 3" key="1">
    <citation type="submission" date="2014-06" db="EMBL/GenBank/DDBJ databases">
        <title>Evolutionary Origins and Diversification of the Mycorrhizal Mutualists.</title>
        <authorList>
            <consortium name="DOE Joint Genome Institute"/>
            <consortium name="Mycorrhizal Genomics Consortium"/>
            <person name="Kohler A."/>
            <person name="Kuo A."/>
            <person name="Nagy L.G."/>
            <person name="Floudas D."/>
            <person name="Copeland A."/>
            <person name="Barry K.W."/>
            <person name="Cichocki N."/>
            <person name="Veneault-Fourrey C."/>
            <person name="LaButti K."/>
            <person name="Lindquist E.A."/>
            <person name="Lipzen A."/>
            <person name="Lundell T."/>
            <person name="Morin E."/>
            <person name="Murat C."/>
            <person name="Riley R."/>
            <person name="Ohm R."/>
            <person name="Sun H."/>
            <person name="Tunlid A."/>
            <person name="Henrissat B."/>
            <person name="Grigoriev I.V."/>
            <person name="Hibbett D.S."/>
            <person name="Martin F."/>
        </authorList>
    </citation>
    <scope>NUCLEOTIDE SEQUENCE [LARGE SCALE GENOMIC DNA]</scope>
    <source>
        <strain evidence="2 3">SS14</strain>
    </source>
</reference>
<feature type="region of interest" description="Disordered" evidence="1">
    <location>
        <begin position="1"/>
        <end position="37"/>
    </location>
</feature>
<name>A0A0C9W4A9_SPHS4</name>
<proteinExistence type="predicted"/>
<accession>A0A0C9W4A9</accession>
<organism evidence="2 3">
    <name type="scientific">Sphaerobolus stellatus (strain SS14)</name>
    <dbReference type="NCBI Taxonomy" id="990650"/>
    <lineage>
        <taxon>Eukaryota</taxon>
        <taxon>Fungi</taxon>
        <taxon>Dikarya</taxon>
        <taxon>Basidiomycota</taxon>
        <taxon>Agaricomycotina</taxon>
        <taxon>Agaricomycetes</taxon>
        <taxon>Phallomycetidae</taxon>
        <taxon>Geastrales</taxon>
        <taxon>Sphaerobolaceae</taxon>
        <taxon>Sphaerobolus</taxon>
    </lineage>
</organism>
<gene>
    <name evidence="2" type="ORF">M422DRAFT_250231</name>
</gene>